<accession>A0ABR8XX35</accession>
<evidence type="ECO:0000313" key="2">
    <source>
        <dbReference type="EMBL" id="MBD8036517.1"/>
    </source>
</evidence>
<dbReference type="EMBL" id="JACSPZ010000003">
    <property type="protein sequence ID" value="MBD8036517.1"/>
    <property type="molecule type" value="Genomic_DNA"/>
</dbReference>
<gene>
    <name evidence="2" type="ORF">H9635_07165</name>
</gene>
<proteinExistence type="predicted"/>
<feature type="signal peptide" evidence="1">
    <location>
        <begin position="1"/>
        <end position="18"/>
    </location>
</feature>
<dbReference type="PANTHER" id="PTHR47197">
    <property type="entry name" value="PROTEIN NIRF"/>
    <property type="match status" value="1"/>
</dbReference>
<sequence>MKKFIIHFFSCIVLLLLASCDSERMEEINPHQPFVASLNILQPSLTFYEQSGELLATWVFEKGYTGAVLIGFDHVVLYGYQLQHADILQLSSGEKVKSIDVGLGITNGYYDEDTSQLFLTNGKTNELISYTEKGELKKKVRLRNYPMSMAASKDYLYVINYKDTVLSVVHKENLEVIDEWPVSTSSQGLYVSYEQQELWVGGHGIGNKPNKFVRVYNLSTGQLNREFTLPLMPIAFSKTDEDIIVSSHGSNTIYRVAADGDILWQQEIGANPFAVAQFQDKLVVAGYDDHTLYFIDDGEVQKQVKTKEGPFQLLVRGDSH</sequence>
<organism evidence="2 3">
    <name type="scientific">Solibacillus faecavium</name>
    <dbReference type="NCBI Taxonomy" id="2762221"/>
    <lineage>
        <taxon>Bacteria</taxon>
        <taxon>Bacillati</taxon>
        <taxon>Bacillota</taxon>
        <taxon>Bacilli</taxon>
        <taxon>Bacillales</taxon>
        <taxon>Caryophanaceae</taxon>
        <taxon>Solibacillus</taxon>
    </lineage>
</organism>
<evidence type="ECO:0000256" key="1">
    <source>
        <dbReference type="SAM" id="SignalP"/>
    </source>
</evidence>
<feature type="chain" id="PRO_5045125504" evidence="1">
    <location>
        <begin position="19"/>
        <end position="320"/>
    </location>
</feature>
<name>A0ABR8XX35_9BACL</name>
<evidence type="ECO:0000313" key="3">
    <source>
        <dbReference type="Proteomes" id="UP000619101"/>
    </source>
</evidence>
<dbReference type="Gene3D" id="2.130.10.10">
    <property type="entry name" value="YVTN repeat-like/Quinoprotein amine dehydrogenase"/>
    <property type="match status" value="1"/>
</dbReference>
<keyword evidence="3" id="KW-1185">Reference proteome</keyword>
<dbReference type="Proteomes" id="UP000619101">
    <property type="component" value="Unassembled WGS sequence"/>
</dbReference>
<dbReference type="InterPro" id="IPR015943">
    <property type="entry name" value="WD40/YVTN_repeat-like_dom_sf"/>
</dbReference>
<dbReference type="InterPro" id="IPR051200">
    <property type="entry name" value="Host-pathogen_enzymatic-act"/>
</dbReference>
<reference evidence="2 3" key="1">
    <citation type="submission" date="2020-08" db="EMBL/GenBank/DDBJ databases">
        <title>A Genomic Blueprint of the Chicken Gut Microbiome.</title>
        <authorList>
            <person name="Gilroy R."/>
            <person name="Ravi A."/>
            <person name="Getino M."/>
            <person name="Pursley I."/>
            <person name="Horton D.L."/>
            <person name="Alikhan N.-F."/>
            <person name="Baker D."/>
            <person name="Gharbi K."/>
            <person name="Hall N."/>
            <person name="Watson M."/>
            <person name="Adriaenssens E.M."/>
            <person name="Foster-Nyarko E."/>
            <person name="Jarju S."/>
            <person name="Secka A."/>
            <person name="Antonio M."/>
            <person name="Oren A."/>
            <person name="Chaudhuri R."/>
            <person name="La Ragione R.M."/>
            <person name="Hildebrand F."/>
            <person name="Pallen M.J."/>
        </authorList>
    </citation>
    <scope>NUCLEOTIDE SEQUENCE [LARGE SCALE GENOMIC DNA]</scope>
    <source>
        <strain evidence="2 3">A46</strain>
    </source>
</reference>
<dbReference type="PROSITE" id="PS51257">
    <property type="entry name" value="PROKAR_LIPOPROTEIN"/>
    <property type="match status" value="1"/>
</dbReference>
<protein>
    <submittedName>
        <fullName evidence="2">YncE family protein</fullName>
    </submittedName>
</protein>
<keyword evidence="1" id="KW-0732">Signal</keyword>
<dbReference type="PANTHER" id="PTHR47197:SF3">
    <property type="entry name" value="DIHYDRO-HEME D1 DEHYDROGENASE"/>
    <property type="match status" value="1"/>
</dbReference>
<comment type="caution">
    <text evidence="2">The sequence shown here is derived from an EMBL/GenBank/DDBJ whole genome shotgun (WGS) entry which is preliminary data.</text>
</comment>
<dbReference type="SUPFAM" id="SSF51004">
    <property type="entry name" value="C-terminal (heme d1) domain of cytochrome cd1-nitrite reductase"/>
    <property type="match status" value="1"/>
</dbReference>
<dbReference type="InterPro" id="IPR011048">
    <property type="entry name" value="Haem_d1_sf"/>
</dbReference>